<name>A0AAN8KD07_PATCE</name>
<dbReference type="InterPro" id="IPR001873">
    <property type="entry name" value="ENaC"/>
</dbReference>
<feature type="transmembrane region" description="Helical" evidence="13">
    <location>
        <begin position="39"/>
        <end position="60"/>
    </location>
</feature>
<dbReference type="GO" id="GO:0015280">
    <property type="term" value="F:ligand-gated sodium channel activity"/>
    <property type="evidence" value="ECO:0007669"/>
    <property type="project" value="TreeGrafter"/>
</dbReference>
<sequence>MAGIRHRLSTIWGEFLNETSLHGCKNTFAKQHGPLKRTLWFLCFGVMVGILVYTTVTFYLKYKEFNFVTKTSMRYHPEIEFPAVTICNLCRFYKLKNPDIDNFNKLDPLLMEYFNFLRSIGNASASFNPFDSKWQKLRLSSTDVNQLGLSIQEVVAFGDVKNQPLTNLESNFSITYRGPYEKCFTFNWRYSNQTHDEKPLMFQSAHELVLSLDTIQDRCYTNMLSRGFRLLLHHPDEPFHAHSPSTELASGHFHRMQVSKKEYQYLGSPYNSYQNQHCVQDSKRPKGSNEDPFPYSHASCVIECLTNRTQSLCGCVAEYLLHHNSSIFCTVTDRYSCSRDVWRSYFILKNTEVCDCKRPCSEIKYDYELSSMPAKKDKTFDNKIYLRISFKDMMVTTIKHEKEMDFGDIVSHLGGYMGFCLGASVLTLLELVEVVLKSLKAVSVHGHSLEKSPESTAPTSVEHLETDSTGI</sequence>
<evidence type="ECO:0000256" key="4">
    <source>
        <dbReference type="ARBA" id="ARBA00022692"/>
    </source>
</evidence>
<evidence type="ECO:0000256" key="2">
    <source>
        <dbReference type="ARBA" id="ARBA00022448"/>
    </source>
</evidence>
<dbReference type="PANTHER" id="PTHR11690">
    <property type="entry name" value="AMILORIDE-SENSITIVE SODIUM CHANNEL-RELATED"/>
    <property type="match status" value="1"/>
</dbReference>
<dbReference type="GO" id="GO:0005886">
    <property type="term" value="C:plasma membrane"/>
    <property type="evidence" value="ECO:0007669"/>
    <property type="project" value="TreeGrafter"/>
</dbReference>
<keyword evidence="2 11" id="KW-0813">Transport</keyword>
<keyword evidence="8 13" id="KW-0472">Membrane</keyword>
<comment type="caution">
    <text evidence="14">The sequence shown here is derived from an EMBL/GenBank/DDBJ whole genome shotgun (WGS) entry which is preliminary data.</text>
</comment>
<evidence type="ECO:0000256" key="13">
    <source>
        <dbReference type="SAM" id="Phobius"/>
    </source>
</evidence>
<evidence type="ECO:0000256" key="5">
    <source>
        <dbReference type="ARBA" id="ARBA00022989"/>
    </source>
</evidence>
<comment type="similarity">
    <text evidence="11">Belongs to the amiloride-sensitive sodium channel (TC 1.A.6) family.</text>
</comment>
<proteinExistence type="inferred from homology"/>
<keyword evidence="5 13" id="KW-1133">Transmembrane helix</keyword>
<dbReference type="Pfam" id="PF00858">
    <property type="entry name" value="ASC"/>
    <property type="match status" value="1"/>
</dbReference>
<evidence type="ECO:0000256" key="8">
    <source>
        <dbReference type="ARBA" id="ARBA00023136"/>
    </source>
</evidence>
<keyword evidence="7 11" id="KW-0406">Ion transport</keyword>
<accession>A0AAN8KD07</accession>
<evidence type="ECO:0000256" key="6">
    <source>
        <dbReference type="ARBA" id="ARBA00023053"/>
    </source>
</evidence>
<evidence type="ECO:0000256" key="7">
    <source>
        <dbReference type="ARBA" id="ARBA00023065"/>
    </source>
</evidence>
<dbReference type="AlphaFoldDB" id="A0AAN8KD07"/>
<keyword evidence="9 11" id="KW-0739">Sodium transport</keyword>
<evidence type="ECO:0000256" key="3">
    <source>
        <dbReference type="ARBA" id="ARBA00022461"/>
    </source>
</evidence>
<keyword evidence="15" id="KW-1185">Reference proteome</keyword>
<keyword evidence="10 11" id="KW-0407">Ion channel</keyword>
<reference evidence="14 15" key="1">
    <citation type="submission" date="2024-01" db="EMBL/GenBank/DDBJ databases">
        <title>The genome of the rayed Mediterranean limpet Patella caerulea (Linnaeus, 1758).</title>
        <authorList>
            <person name="Anh-Thu Weber A."/>
            <person name="Halstead-Nussloch G."/>
        </authorList>
    </citation>
    <scope>NUCLEOTIDE SEQUENCE [LARGE SCALE GENOMIC DNA]</scope>
    <source>
        <strain evidence="14">AATW-2023a</strain>
        <tissue evidence="14">Whole specimen</tissue>
    </source>
</reference>
<protein>
    <submittedName>
        <fullName evidence="14">Uncharacterized protein</fullName>
    </submittedName>
</protein>
<feature type="compositionally biased region" description="Basic and acidic residues" evidence="12">
    <location>
        <begin position="462"/>
        <end position="471"/>
    </location>
</feature>
<comment type="subcellular location">
    <subcellularLocation>
        <location evidence="1">Membrane</location>
        <topology evidence="1">Multi-pass membrane protein</topology>
    </subcellularLocation>
</comment>
<dbReference type="PRINTS" id="PR01078">
    <property type="entry name" value="AMINACHANNEL"/>
</dbReference>
<dbReference type="Gene3D" id="1.10.287.770">
    <property type="entry name" value="YojJ-like"/>
    <property type="match status" value="1"/>
</dbReference>
<evidence type="ECO:0000256" key="9">
    <source>
        <dbReference type="ARBA" id="ARBA00023201"/>
    </source>
</evidence>
<keyword evidence="3 11" id="KW-0894">Sodium channel</keyword>
<gene>
    <name evidence="14" type="ORF">SNE40_000043</name>
</gene>
<evidence type="ECO:0000256" key="12">
    <source>
        <dbReference type="SAM" id="MobiDB-lite"/>
    </source>
</evidence>
<evidence type="ECO:0000313" key="14">
    <source>
        <dbReference type="EMBL" id="KAK6194405.1"/>
    </source>
</evidence>
<evidence type="ECO:0000313" key="15">
    <source>
        <dbReference type="Proteomes" id="UP001347796"/>
    </source>
</evidence>
<dbReference type="Proteomes" id="UP001347796">
    <property type="component" value="Unassembled WGS sequence"/>
</dbReference>
<evidence type="ECO:0000256" key="1">
    <source>
        <dbReference type="ARBA" id="ARBA00004141"/>
    </source>
</evidence>
<dbReference type="Gene3D" id="2.60.470.10">
    <property type="entry name" value="Acid-sensing ion channels like domains"/>
    <property type="match status" value="1"/>
</dbReference>
<evidence type="ECO:0000256" key="11">
    <source>
        <dbReference type="RuleBase" id="RU000679"/>
    </source>
</evidence>
<evidence type="ECO:0000256" key="10">
    <source>
        <dbReference type="ARBA" id="ARBA00023303"/>
    </source>
</evidence>
<feature type="region of interest" description="Disordered" evidence="12">
    <location>
        <begin position="449"/>
        <end position="471"/>
    </location>
</feature>
<keyword evidence="6" id="KW-0915">Sodium</keyword>
<dbReference type="PANTHER" id="PTHR11690:SF300">
    <property type="entry name" value="PICKPOCKET PROTEIN 19"/>
    <property type="match status" value="1"/>
</dbReference>
<organism evidence="14 15">
    <name type="scientific">Patella caerulea</name>
    <name type="common">Rayed Mediterranean limpet</name>
    <dbReference type="NCBI Taxonomy" id="87958"/>
    <lineage>
        <taxon>Eukaryota</taxon>
        <taxon>Metazoa</taxon>
        <taxon>Spiralia</taxon>
        <taxon>Lophotrochozoa</taxon>
        <taxon>Mollusca</taxon>
        <taxon>Gastropoda</taxon>
        <taxon>Patellogastropoda</taxon>
        <taxon>Patelloidea</taxon>
        <taxon>Patellidae</taxon>
        <taxon>Patella</taxon>
    </lineage>
</organism>
<keyword evidence="4 11" id="KW-0812">Transmembrane</keyword>
<dbReference type="EMBL" id="JAZGQO010000001">
    <property type="protein sequence ID" value="KAK6194405.1"/>
    <property type="molecule type" value="Genomic_DNA"/>
</dbReference>